<dbReference type="STRING" id="1220162.K1VJ68"/>
<protein>
    <submittedName>
        <fullName evidence="8">Integral membrane peptide transporter</fullName>
    </submittedName>
</protein>
<comment type="caution">
    <text evidence="8">The sequence shown here is derived from an EMBL/GenBank/DDBJ whole genome shotgun (WGS) entry which is preliminary data.</text>
</comment>
<dbReference type="InterPro" id="IPR000109">
    <property type="entry name" value="POT_fam"/>
</dbReference>
<dbReference type="GO" id="GO:0022857">
    <property type="term" value="F:transmembrane transporter activity"/>
    <property type="evidence" value="ECO:0007669"/>
    <property type="project" value="InterPro"/>
</dbReference>
<feature type="transmembrane region" description="Helical" evidence="7">
    <location>
        <begin position="412"/>
        <end position="432"/>
    </location>
</feature>
<evidence type="ECO:0000256" key="2">
    <source>
        <dbReference type="ARBA" id="ARBA00005982"/>
    </source>
</evidence>
<feature type="compositionally biased region" description="Low complexity" evidence="6">
    <location>
        <begin position="748"/>
        <end position="760"/>
    </location>
</feature>
<reference evidence="8 9" key="1">
    <citation type="journal article" date="2012" name="Eukaryot. Cell">
        <title>Genome sequence of the Trichosporon asahii environmental strain CBS 8904.</title>
        <authorList>
            <person name="Yang R.Y."/>
            <person name="Li H.T."/>
            <person name="Zhu H."/>
            <person name="Zhou G.P."/>
            <person name="Wang M."/>
            <person name="Wang L."/>
        </authorList>
    </citation>
    <scope>NUCLEOTIDE SEQUENCE [LARGE SCALE GENOMIC DNA]</scope>
    <source>
        <strain evidence="8 9">CBS 8904</strain>
    </source>
</reference>
<proteinExistence type="inferred from homology"/>
<dbReference type="InterPro" id="IPR036259">
    <property type="entry name" value="MFS_trans_sf"/>
</dbReference>
<evidence type="ECO:0000256" key="6">
    <source>
        <dbReference type="SAM" id="MobiDB-lite"/>
    </source>
</evidence>
<gene>
    <name evidence="8" type="ORF">A1Q2_06575</name>
</gene>
<organism evidence="8 9">
    <name type="scientific">Trichosporon asahii var. asahii (strain CBS 8904)</name>
    <name type="common">Yeast</name>
    <dbReference type="NCBI Taxonomy" id="1220162"/>
    <lineage>
        <taxon>Eukaryota</taxon>
        <taxon>Fungi</taxon>
        <taxon>Dikarya</taxon>
        <taxon>Basidiomycota</taxon>
        <taxon>Agaricomycotina</taxon>
        <taxon>Tremellomycetes</taxon>
        <taxon>Trichosporonales</taxon>
        <taxon>Trichosporonaceae</taxon>
        <taxon>Trichosporon</taxon>
    </lineage>
</organism>
<dbReference type="SUPFAM" id="SSF103473">
    <property type="entry name" value="MFS general substrate transporter"/>
    <property type="match status" value="1"/>
</dbReference>
<feature type="transmembrane region" description="Helical" evidence="7">
    <location>
        <begin position="512"/>
        <end position="533"/>
    </location>
</feature>
<feature type="transmembrane region" description="Helical" evidence="7">
    <location>
        <begin position="297"/>
        <end position="316"/>
    </location>
</feature>
<dbReference type="InParanoid" id="K1VJ68"/>
<feature type="transmembrane region" description="Helical" evidence="7">
    <location>
        <begin position="698"/>
        <end position="719"/>
    </location>
</feature>
<evidence type="ECO:0000256" key="4">
    <source>
        <dbReference type="ARBA" id="ARBA00022989"/>
    </source>
</evidence>
<feature type="region of interest" description="Disordered" evidence="6">
    <location>
        <begin position="740"/>
        <end position="766"/>
    </location>
</feature>
<name>K1VJ68_TRIAC</name>
<comment type="subcellular location">
    <subcellularLocation>
        <location evidence="1">Membrane</location>
        <topology evidence="1">Multi-pass membrane protein</topology>
    </subcellularLocation>
</comment>
<feature type="transmembrane region" description="Helical" evidence="7">
    <location>
        <begin position="328"/>
        <end position="345"/>
    </location>
</feature>
<dbReference type="OrthoDB" id="8904098at2759"/>
<dbReference type="Pfam" id="PF00854">
    <property type="entry name" value="PTR2"/>
    <property type="match status" value="1"/>
</dbReference>
<dbReference type="OMA" id="HEHYSHT"/>
<dbReference type="eggNOG" id="KOG1237">
    <property type="taxonomic scope" value="Eukaryota"/>
</dbReference>
<keyword evidence="5 7" id="KW-0472">Membrane</keyword>
<comment type="similarity">
    <text evidence="2">Belongs to the major facilitator superfamily. Proton-dependent oligopeptide transporter (POT/PTR) (TC 2.A.17) family.</text>
</comment>
<feature type="transmembrane region" description="Helical" evidence="7">
    <location>
        <begin position="553"/>
        <end position="574"/>
    </location>
</feature>
<feature type="compositionally biased region" description="Basic and acidic residues" evidence="6">
    <location>
        <begin position="1"/>
        <end position="15"/>
    </location>
</feature>
<keyword evidence="4 7" id="KW-1133">Transmembrane helix</keyword>
<evidence type="ECO:0000256" key="1">
    <source>
        <dbReference type="ARBA" id="ARBA00004141"/>
    </source>
</evidence>
<feature type="transmembrane region" description="Helical" evidence="7">
    <location>
        <begin position="633"/>
        <end position="657"/>
    </location>
</feature>
<dbReference type="Proteomes" id="UP000006757">
    <property type="component" value="Unassembled WGS sequence"/>
</dbReference>
<dbReference type="PANTHER" id="PTHR11654">
    <property type="entry name" value="OLIGOPEPTIDE TRANSPORTER-RELATED"/>
    <property type="match status" value="1"/>
</dbReference>
<dbReference type="HOGENOM" id="CLU_004790_4_3_1"/>
<accession>K1VJ68</accession>
<dbReference type="FunCoup" id="K1VJ68">
    <property type="interactions" value="225"/>
</dbReference>
<evidence type="ECO:0000313" key="8">
    <source>
        <dbReference type="EMBL" id="EKC99171.1"/>
    </source>
</evidence>
<sequence>MARRTAGELRTREGRPATQKSRRVGGHSGSGGGSIAVLWACSALTPAGGGILGDPALNTLRHHLVHHVEPTVNPASVIRTSKRYLAFAPSAAPASSARIWPNQARWPVALLASREIEDPPVFSTPQTDIMPAVQEELKHHDVVTDVHAVNDEKKEYDDEADVRQIIGHPDQDPDTIPTAEELRTLRKVPAAMPLVGLAMCLIEFSERASYYGSQGPFNNFLLLEHAADIQAHPLPPGGNGAGAVAKGPMGEQQSAGALNQGSVTTSAVTKMFTFLAYLTPIYGGIVADNKLGRFKTICIGTFVGAIAHVILIFPALPSVIQKDPKGSLAGFIISIIVLAFAAGFIKPSLGPLLCDQSPVKAPTIKTTKKGERVVIDPQFTVSSYLNTFYLCINIGALFQLATQYAAHDIGFWLAFLLPGILYMLMPIVLVWANKRLVKLPPSGSVIPDTFRVIGMCIKKGGAFGWLKGGDKFWASARPSHLRETEGYVDESKVHWDDRFVEEVRQTISACGVFMLIPIFVISDAGSGGLGNMFNDMSVGMTKNGVPNDLLTNFNSIAIIVASPIINYFIYPFFVKIGYPIKPMMRMAIGFVLGALGCGVGAYLQDKIYKTSPCGKYASTCMVDGNAGVSPVSLWLQIPVVALPAIGEIFVNVTSYELAYTRAPPSMRGLVYSLALFNSCVAAAISMAVSSALTDPNLAIVWIVIAAVTFACAFVFPTYFRHLDDFQFEWKEDERAQVSDVKKHDLEASPRASLSAPAAAPADHEKF</sequence>
<dbReference type="EMBL" id="AMBO01000375">
    <property type="protein sequence ID" value="EKC99171.1"/>
    <property type="molecule type" value="Genomic_DNA"/>
</dbReference>
<evidence type="ECO:0000256" key="7">
    <source>
        <dbReference type="SAM" id="Phobius"/>
    </source>
</evidence>
<evidence type="ECO:0000256" key="5">
    <source>
        <dbReference type="ARBA" id="ARBA00023136"/>
    </source>
</evidence>
<keyword evidence="9" id="KW-1185">Reference proteome</keyword>
<dbReference type="AlphaFoldDB" id="K1VJ68"/>
<feature type="region of interest" description="Disordered" evidence="6">
    <location>
        <begin position="1"/>
        <end position="30"/>
    </location>
</feature>
<keyword evidence="3 7" id="KW-0812">Transmembrane</keyword>
<evidence type="ECO:0000256" key="3">
    <source>
        <dbReference type="ARBA" id="ARBA00022692"/>
    </source>
</evidence>
<feature type="transmembrane region" description="Helical" evidence="7">
    <location>
        <begin position="669"/>
        <end position="692"/>
    </location>
</feature>
<evidence type="ECO:0000313" key="9">
    <source>
        <dbReference type="Proteomes" id="UP000006757"/>
    </source>
</evidence>
<dbReference type="Gene3D" id="1.20.1250.20">
    <property type="entry name" value="MFS general substrate transporter like domains"/>
    <property type="match status" value="1"/>
</dbReference>
<dbReference type="GO" id="GO:0016020">
    <property type="term" value="C:membrane"/>
    <property type="evidence" value="ECO:0007669"/>
    <property type="project" value="UniProtKB-SubCell"/>
</dbReference>
<feature type="transmembrane region" description="Helical" evidence="7">
    <location>
        <begin position="586"/>
        <end position="603"/>
    </location>
</feature>